<evidence type="ECO:0000313" key="1">
    <source>
        <dbReference type="EMBL" id="KAG2919157.1"/>
    </source>
</evidence>
<comment type="caution">
    <text evidence="1">The sequence shown here is derived from an EMBL/GenBank/DDBJ whole genome shotgun (WGS) entry which is preliminary data.</text>
</comment>
<dbReference type="Proteomes" id="UP000774804">
    <property type="component" value="Unassembled WGS sequence"/>
</dbReference>
<sequence>MVEARSAAITVVRSGRKAVVPALLMVEARDVVSTDATRLCSTTGSVWVTEATADVSSRTAIDVQWPTIIASNMVDLQFVFLSIATSVLSLTPWGVHRNSQVEVGLRRVLILVYHIMI</sequence>
<accession>A0A8T1C8B8</accession>
<evidence type="ECO:0000313" key="2">
    <source>
        <dbReference type="Proteomes" id="UP000774804"/>
    </source>
</evidence>
<organism evidence="1 2">
    <name type="scientific">Phytophthora cactorum</name>
    <dbReference type="NCBI Taxonomy" id="29920"/>
    <lineage>
        <taxon>Eukaryota</taxon>
        <taxon>Sar</taxon>
        <taxon>Stramenopiles</taxon>
        <taxon>Oomycota</taxon>
        <taxon>Peronosporomycetes</taxon>
        <taxon>Peronosporales</taxon>
        <taxon>Peronosporaceae</taxon>
        <taxon>Phytophthora</taxon>
    </lineage>
</organism>
<reference evidence="1" key="1">
    <citation type="submission" date="2018-10" db="EMBL/GenBank/DDBJ databases">
        <title>Effector identification in a new, highly contiguous assembly of the strawberry crown rot pathogen Phytophthora cactorum.</title>
        <authorList>
            <person name="Armitage A.D."/>
            <person name="Nellist C.F."/>
            <person name="Bates H."/>
            <person name="Vickerstaff R.J."/>
            <person name="Harrison R.J."/>
        </authorList>
    </citation>
    <scope>NUCLEOTIDE SEQUENCE</scope>
    <source>
        <strain evidence="1">4032</strain>
    </source>
</reference>
<dbReference type="AlphaFoldDB" id="A0A8T1C8B8"/>
<dbReference type="EMBL" id="RCMI01000298">
    <property type="protein sequence ID" value="KAG2919157.1"/>
    <property type="molecule type" value="Genomic_DNA"/>
</dbReference>
<gene>
    <name evidence="1" type="ORF">PC115_g10234</name>
</gene>
<name>A0A8T1C8B8_9STRA</name>
<proteinExistence type="predicted"/>
<dbReference type="VEuPathDB" id="FungiDB:PC110_g14299"/>
<protein>
    <submittedName>
        <fullName evidence="1">Uncharacterized protein</fullName>
    </submittedName>
</protein>